<dbReference type="OrthoDB" id="9789139at2"/>
<accession>A0A1K2HUV3</accession>
<evidence type="ECO:0000313" key="2">
    <source>
        <dbReference type="EMBL" id="SFZ81396.1"/>
    </source>
</evidence>
<dbReference type="PANTHER" id="PTHR42160:SF1">
    <property type="entry name" value="URACIL-DNA GLYCOSYLASE SUPERFAMILY PROTEIN"/>
    <property type="match status" value="1"/>
</dbReference>
<dbReference type="InterPro" id="IPR036895">
    <property type="entry name" value="Uracil-DNA_glycosylase-like_sf"/>
</dbReference>
<dbReference type="InterPro" id="IPR047124">
    <property type="entry name" value="HI_0220.2"/>
</dbReference>
<dbReference type="Gene3D" id="3.40.470.10">
    <property type="entry name" value="Uracil-DNA glycosylase-like domain"/>
    <property type="match status" value="1"/>
</dbReference>
<reference evidence="2 3" key="1">
    <citation type="submission" date="2016-11" db="EMBL/GenBank/DDBJ databases">
        <authorList>
            <person name="Jaros S."/>
            <person name="Januszkiewicz K."/>
            <person name="Wedrychowicz H."/>
        </authorList>
    </citation>
    <scope>NUCLEOTIDE SEQUENCE [LARGE SCALE GENOMIC DNA]</scope>
    <source>
        <strain evidence="2 3">ATCC 23634</strain>
    </source>
</reference>
<dbReference type="SMART" id="SM00986">
    <property type="entry name" value="UDG"/>
    <property type="match status" value="1"/>
</dbReference>
<dbReference type="AlphaFoldDB" id="A0A1K2HUV3"/>
<name>A0A1K2HUV3_9HYPH</name>
<dbReference type="SUPFAM" id="SSF52141">
    <property type="entry name" value="Uracil-DNA glycosylase-like"/>
    <property type="match status" value="1"/>
</dbReference>
<dbReference type="EMBL" id="FPKU01000001">
    <property type="protein sequence ID" value="SFZ81396.1"/>
    <property type="molecule type" value="Genomic_DNA"/>
</dbReference>
<feature type="domain" description="Uracil-DNA glycosylase-like" evidence="1">
    <location>
        <begin position="31"/>
        <end position="189"/>
    </location>
</feature>
<dbReference type="Proteomes" id="UP000183447">
    <property type="component" value="Unassembled WGS sequence"/>
</dbReference>
<organism evidence="2 3">
    <name type="scientific">Devosia enhydra</name>
    <dbReference type="NCBI Taxonomy" id="665118"/>
    <lineage>
        <taxon>Bacteria</taxon>
        <taxon>Pseudomonadati</taxon>
        <taxon>Pseudomonadota</taxon>
        <taxon>Alphaproteobacteria</taxon>
        <taxon>Hyphomicrobiales</taxon>
        <taxon>Devosiaceae</taxon>
        <taxon>Devosia</taxon>
    </lineage>
</organism>
<gene>
    <name evidence="2" type="ORF">SAMN02983003_0476</name>
</gene>
<dbReference type="InterPro" id="IPR005122">
    <property type="entry name" value="Uracil-DNA_glycosylase-like"/>
</dbReference>
<sequence>MIDRQPLDALLADIRACTLCAEHLPLGPRPVVRVAPTARILIVGQAPGTRVHETGIPWNDRSGERLRQWLALPPEQFYNESRIAIVPSGFCYPGVDPKGGDKPPRPECAPLWHPKILPHLGERRLTLLVGLYAQRYYLGMSRGRTMTETVARFAEVLPEFFPLPHPSWRSTGWLKRNPWFEADVLPVLRARVAEALDLPLPAHAEISP</sequence>
<evidence type="ECO:0000313" key="3">
    <source>
        <dbReference type="Proteomes" id="UP000183447"/>
    </source>
</evidence>
<dbReference type="RefSeq" id="WP_072338795.1">
    <property type="nucleotide sequence ID" value="NZ_FPKU01000001.1"/>
</dbReference>
<dbReference type="PANTHER" id="PTHR42160">
    <property type="entry name" value="URACIL-DNA GLYCOSYLASE SUPERFAMILY PROTEIN"/>
    <property type="match status" value="1"/>
</dbReference>
<proteinExistence type="predicted"/>
<dbReference type="CDD" id="cd10033">
    <property type="entry name" value="UDG_like"/>
    <property type="match status" value="1"/>
</dbReference>
<protein>
    <submittedName>
        <fullName evidence="2">Uracil-DNA glycosylase</fullName>
    </submittedName>
</protein>
<evidence type="ECO:0000259" key="1">
    <source>
        <dbReference type="SMART" id="SM00986"/>
    </source>
</evidence>
<dbReference type="SMART" id="SM00987">
    <property type="entry name" value="UreE_C"/>
    <property type="match status" value="1"/>
</dbReference>
<dbReference type="STRING" id="665118.SAMN02983003_0476"/>
<dbReference type="Pfam" id="PF03167">
    <property type="entry name" value="UDG"/>
    <property type="match status" value="1"/>
</dbReference>
<keyword evidence="3" id="KW-1185">Reference proteome</keyword>